<name>A0A2U3DS39_PURLI</name>
<comment type="caution">
    <text evidence="2">The sequence shown here is derived from an EMBL/GenBank/DDBJ whole genome shotgun (WGS) entry which is preliminary data.</text>
</comment>
<dbReference type="AlphaFoldDB" id="A0A2U3DS39"/>
<sequence length="191" mass="20668">MADGHNNVHMCSVGGEVCKAASQWCGRAVGRIRGSDVCSVTLCGARPLSRCLWSPLGSSGMERKIRKWASAERRYGSIVMVSHALELDVTPCHNPCRCGGATGWYACQGGPSALVALWIAGCAMVCWEATTRDVWFWIVVSVGDPHKSNFRALRYHRLHINRTTGSGLESAELGLTQPPQDSRMAPAEHGS</sequence>
<protein>
    <submittedName>
        <fullName evidence="2">Uncharacterized protein</fullName>
    </submittedName>
</protein>
<dbReference type="Proteomes" id="UP000245956">
    <property type="component" value="Unassembled WGS sequence"/>
</dbReference>
<dbReference type="EMBL" id="LCWV01000039">
    <property type="protein sequence ID" value="PWI65066.1"/>
    <property type="molecule type" value="Genomic_DNA"/>
</dbReference>
<proteinExistence type="predicted"/>
<feature type="region of interest" description="Disordered" evidence="1">
    <location>
        <begin position="169"/>
        <end position="191"/>
    </location>
</feature>
<evidence type="ECO:0000313" key="2">
    <source>
        <dbReference type="EMBL" id="PWI65066.1"/>
    </source>
</evidence>
<evidence type="ECO:0000256" key="1">
    <source>
        <dbReference type="SAM" id="MobiDB-lite"/>
    </source>
</evidence>
<gene>
    <name evidence="2" type="ORF">PCL_07478</name>
</gene>
<evidence type="ECO:0000313" key="3">
    <source>
        <dbReference type="Proteomes" id="UP000245956"/>
    </source>
</evidence>
<reference evidence="2 3" key="1">
    <citation type="journal article" date="2016" name="Front. Microbiol.">
        <title>Genome and transcriptome sequences reveal the specific parasitism of the nematophagous Purpureocillium lilacinum 36-1.</title>
        <authorList>
            <person name="Xie J."/>
            <person name="Li S."/>
            <person name="Mo C."/>
            <person name="Xiao X."/>
            <person name="Peng D."/>
            <person name="Wang G."/>
            <person name="Xiao Y."/>
        </authorList>
    </citation>
    <scope>NUCLEOTIDE SEQUENCE [LARGE SCALE GENOMIC DNA]</scope>
    <source>
        <strain evidence="2 3">36-1</strain>
    </source>
</reference>
<accession>A0A2U3DS39</accession>
<organism evidence="2 3">
    <name type="scientific">Purpureocillium lilacinum</name>
    <name type="common">Paecilomyces lilacinus</name>
    <dbReference type="NCBI Taxonomy" id="33203"/>
    <lineage>
        <taxon>Eukaryota</taxon>
        <taxon>Fungi</taxon>
        <taxon>Dikarya</taxon>
        <taxon>Ascomycota</taxon>
        <taxon>Pezizomycotina</taxon>
        <taxon>Sordariomycetes</taxon>
        <taxon>Hypocreomycetidae</taxon>
        <taxon>Hypocreales</taxon>
        <taxon>Ophiocordycipitaceae</taxon>
        <taxon>Purpureocillium</taxon>
    </lineage>
</organism>